<dbReference type="Proteomes" id="UP000059680">
    <property type="component" value="Chromosome 3"/>
</dbReference>
<name>A0A0P0VUZ6_ORYSJ</name>
<feature type="compositionally biased region" description="Basic residues" evidence="1">
    <location>
        <begin position="68"/>
        <end position="79"/>
    </location>
</feature>
<dbReference type="GO" id="GO:0008270">
    <property type="term" value="F:zinc ion binding"/>
    <property type="evidence" value="ECO:0007669"/>
    <property type="project" value="InterPro"/>
</dbReference>
<evidence type="ECO:0000313" key="2">
    <source>
        <dbReference type="EMBL" id="BAS82964.1"/>
    </source>
</evidence>
<dbReference type="SUPFAM" id="SSF57756">
    <property type="entry name" value="Retrovirus zinc finger-like domains"/>
    <property type="match status" value="1"/>
</dbReference>
<sequence length="79" mass="7852">MKASDEAGTSKRKKCTECNELGHTAKTCQGGPTASQKRIHSSSEIGTGDGNNDTSAAATSNASASARGRGRGRGRGGGG</sequence>
<dbReference type="PaxDb" id="39947-A0A0P0VUZ6"/>
<feature type="region of interest" description="Disordered" evidence="1">
    <location>
        <begin position="21"/>
        <end position="79"/>
    </location>
</feature>
<keyword evidence="3" id="KW-1185">Reference proteome</keyword>
<feature type="compositionally biased region" description="Polar residues" evidence="1">
    <location>
        <begin position="26"/>
        <end position="53"/>
    </location>
</feature>
<organism evidence="2 3">
    <name type="scientific">Oryza sativa subsp. japonica</name>
    <name type="common">Rice</name>
    <dbReference type="NCBI Taxonomy" id="39947"/>
    <lineage>
        <taxon>Eukaryota</taxon>
        <taxon>Viridiplantae</taxon>
        <taxon>Streptophyta</taxon>
        <taxon>Embryophyta</taxon>
        <taxon>Tracheophyta</taxon>
        <taxon>Spermatophyta</taxon>
        <taxon>Magnoliopsida</taxon>
        <taxon>Liliopsida</taxon>
        <taxon>Poales</taxon>
        <taxon>Poaceae</taxon>
        <taxon>BOP clade</taxon>
        <taxon>Oryzoideae</taxon>
        <taxon>Oryzeae</taxon>
        <taxon>Oryzinae</taxon>
        <taxon>Oryza</taxon>
        <taxon>Oryza sativa</taxon>
    </lineage>
</organism>
<evidence type="ECO:0000256" key="1">
    <source>
        <dbReference type="SAM" id="MobiDB-lite"/>
    </source>
</evidence>
<accession>A0A0P0VUZ6</accession>
<dbReference type="STRING" id="39947.A0A0P0VUZ6"/>
<dbReference type="EMBL" id="AP014959">
    <property type="protein sequence ID" value="BAS82964.1"/>
    <property type="molecule type" value="Genomic_DNA"/>
</dbReference>
<dbReference type="InterPro" id="IPR036875">
    <property type="entry name" value="Znf_CCHC_sf"/>
</dbReference>
<proteinExistence type="predicted"/>
<reference evidence="2 3" key="3">
    <citation type="journal article" date="2013" name="Rice">
        <title>Improvement of the Oryza sativa Nipponbare reference genome using next generation sequence and optical map data.</title>
        <authorList>
            <person name="Kawahara Y."/>
            <person name="de la Bastide M."/>
            <person name="Hamilton J.P."/>
            <person name="Kanamori H."/>
            <person name="McCombie W.R."/>
            <person name="Ouyang S."/>
            <person name="Schwartz D.C."/>
            <person name="Tanaka T."/>
            <person name="Wu J."/>
            <person name="Zhou S."/>
            <person name="Childs K.L."/>
            <person name="Davidson R.M."/>
            <person name="Lin H."/>
            <person name="Quesada-Ocampo L."/>
            <person name="Vaillancourt B."/>
            <person name="Sakai H."/>
            <person name="Lee S.S."/>
            <person name="Kim J."/>
            <person name="Numa H."/>
            <person name="Itoh T."/>
            <person name="Buell C.R."/>
            <person name="Matsumoto T."/>
        </authorList>
    </citation>
    <scope>NUCLEOTIDE SEQUENCE [LARGE SCALE GENOMIC DNA]</scope>
    <source>
        <strain evidence="3">cv. Nipponbare</strain>
    </source>
</reference>
<feature type="compositionally biased region" description="Low complexity" evidence="1">
    <location>
        <begin position="54"/>
        <end position="67"/>
    </location>
</feature>
<reference evidence="3" key="1">
    <citation type="journal article" date="2005" name="Nature">
        <title>The map-based sequence of the rice genome.</title>
        <authorList>
            <consortium name="International rice genome sequencing project (IRGSP)"/>
            <person name="Matsumoto T."/>
            <person name="Wu J."/>
            <person name="Kanamori H."/>
            <person name="Katayose Y."/>
            <person name="Fujisawa M."/>
            <person name="Namiki N."/>
            <person name="Mizuno H."/>
            <person name="Yamamoto K."/>
            <person name="Antonio B.A."/>
            <person name="Baba T."/>
            <person name="Sakata K."/>
            <person name="Nagamura Y."/>
            <person name="Aoki H."/>
            <person name="Arikawa K."/>
            <person name="Arita K."/>
            <person name="Bito T."/>
            <person name="Chiden Y."/>
            <person name="Fujitsuka N."/>
            <person name="Fukunaka R."/>
            <person name="Hamada M."/>
            <person name="Harada C."/>
            <person name="Hayashi A."/>
            <person name="Hijishita S."/>
            <person name="Honda M."/>
            <person name="Hosokawa S."/>
            <person name="Ichikawa Y."/>
            <person name="Idonuma A."/>
            <person name="Iijima M."/>
            <person name="Ikeda M."/>
            <person name="Ikeno M."/>
            <person name="Ito K."/>
            <person name="Ito S."/>
            <person name="Ito T."/>
            <person name="Ito Y."/>
            <person name="Ito Y."/>
            <person name="Iwabuchi A."/>
            <person name="Kamiya K."/>
            <person name="Karasawa W."/>
            <person name="Kurita K."/>
            <person name="Katagiri S."/>
            <person name="Kikuta A."/>
            <person name="Kobayashi H."/>
            <person name="Kobayashi N."/>
            <person name="Machita K."/>
            <person name="Maehara T."/>
            <person name="Masukawa M."/>
            <person name="Mizubayashi T."/>
            <person name="Mukai Y."/>
            <person name="Nagasaki H."/>
            <person name="Nagata Y."/>
            <person name="Naito S."/>
            <person name="Nakashima M."/>
            <person name="Nakama Y."/>
            <person name="Nakamichi Y."/>
            <person name="Nakamura M."/>
            <person name="Meguro A."/>
            <person name="Negishi M."/>
            <person name="Ohta I."/>
            <person name="Ohta T."/>
            <person name="Okamoto M."/>
            <person name="Ono N."/>
            <person name="Saji S."/>
            <person name="Sakaguchi M."/>
            <person name="Sakai K."/>
            <person name="Shibata M."/>
            <person name="Shimokawa T."/>
            <person name="Song J."/>
            <person name="Takazaki Y."/>
            <person name="Terasawa K."/>
            <person name="Tsugane M."/>
            <person name="Tsuji K."/>
            <person name="Ueda S."/>
            <person name="Waki K."/>
            <person name="Yamagata H."/>
            <person name="Yamamoto M."/>
            <person name="Yamamoto S."/>
            <person name="Yamane H."/>
            <person name="Yoshiki S."/>
            <person name="Yoshihara R."/>
            <person name="Yukawa K."/>
            <person name="Zhong H."/>
            <person name="Yano M."/>
            <person name="Yuan Q."/>
            <person name="Ouyang S."/>
            <person name="Liu J."/>
            <person name="Jones K.M."/>
            <person name="Gansberger K."/>
            <person name="Moffat K."/>
            <person name="Hill J."/>
            <person name="Bera J."/>
            <person name="Fadrosh D."/>
            <person name="Jin S."/>
            <person name="Johri S."/>
            <person name="Kim M."/>
            <person name="Overton L."/>
            <person name="Reardon M."/>
            <person name="Tsitrin T."/>
            <person name="Vuong H."/>
            <person name="Weaver B."/>
            <person name="Ciecko A."/>
            <person name="Tallon L."/>
            <person name="Jackson J."/>
            <person name="Pai G."/>
            <person name="Aken S.V."/>
            <person name="Utterback T."/>
            <person name="Reidmuller S."/>
            <person name="Feldblyum T."/>
            <person name="Hsiao J."/>
            <person name="Zismann V."/>
            <person name="Iobst S."/>
            <person name="de Vazeille A.R."/>
            <person name="Buell C.R."/>
            <person name="Ying K."/>
            <person name="Li Y."/>
            <person name="Lu T."/>
            <person name="Huang Y."/>
            <person name="Zhao Q."/>
            <person name="Feng Q."/>
            <person name="Zhang L."/>
            <person name="Zhu J."/>
            <person name="Weng Q."/>
            <person name="Mu J."/>
            <person name="Lu Y."/>
            <person name="Fan D."/>
            <person name="Liu Y."/>
            <person name="Guan J."/>
            <person name="Zhang Y."/>
            <person name="Yu S."/>
            <person name="Liu X."/>
            <person name="Zhang Y."/>
            <person name="Hong G."/>
            <person name="Han B."/>
            <person name="Choisne N."/>
            <person name="Demange N."/>
            <person name="Orjeda G."/>
            <person name="Samain S."/>
            <person name="Cattolico L."/>
            <person name="Pelletier E."/>
            <person name="Couloux A."/>
            <person name="Segurens B."/>
            <person name="Wincker P."/>
            <person name="D'Hont A."/>
            <person name="Scarpelli C."/>
            <person name="Weissenbach J."/>
            <person name="Salanoubat M."/>
            <person name="Quetier F."/>
            <person name="Yu Y."/>
            <person name="Kim H.R."/>
            <person name="Rambo T."/>
            <person name="Currie J."/>
            <person name="Collura K."/>
            <person name="Luo M."/>
            <person name="Yang T."/>
            <person name="Ammiraju J.S.S."/>
            <person name="Engler F."/>
            <person name="Soderlund C."/>
            <person name="Wing R.A."/>
            <person name="Palmer L.E."/>
            <person name="de la Bastide M."/>
            <person name="Spiegel L."/>
            <person name="Nascimento L."/>
            <person name="Zutavern T."/>
            <person name="O'Shaughnessy A."/>
            <person name="Dike S."/>
            <person name="Dedhia N."/>
            <person name="Preston R."/>
            <person name="Balija V."/>
            <person name="McCombie W.R."/>
            <person name="Chow T."/>
            <person name="Chen H."/>
            <person name="Chung M."/>
            <person name="Chen C."/>
            <person name="Shaw J."/>
            <person name="Wu H."/>
            <person name="Hsiao K."/>
            <person name="Chao Y."/>
            <person name="Chu M."/>
            <person name="Cheng C."/>
            <person name="Hour A."/>
            <person name="Lee P."/>
            <person name="Lin S."/>
            <person name="Lin Y."/>
            <person name="Liou J."/>
            <person name="Liu S."/>
            <person name="Hsing Y."/>
            <person name="Raghuvanshi S."/>
            <person name="Mohanty A."/>
            <person name="Bharti A.K."/>
            <person name="Gaur A."/>
            <person name="Gupta V."/>
            <person name="Kumar D."/>
            <person name="Ravi V."/>
            <person name="Vij S."/>
            <person name="Kapur A."/>
            <person name="Khurana P."/>
            <person name="Khurana P."/>
            <person name="Khurana J.P."/>
            <person name="Tyagi A.K."/>
            <person name="Gaikwad K."/>
            <person name="Singh A."/>
            <person name="Dalal V."/>
            <person name="Srivastava S."/>
            <person name="Dixit A."/>
            <person name="Pal A.K."/>
            <person name="Ghazi I.A."/>
            <person name="Yadav M."/>
            <person name="Pandit A."/>
            <person name="Bhargava A."/>
            <person name="Sureshbabu K."/>
            <person name="Batra K."/>
            <person name="Sharma T.R."/>
            <person name="Mohapatra T."/>
            <person name="Singh N.K."/>
            <person name="Messing J."/>
            <person name="Nelson A.B."/>
            <person name="Fuks G."/>
            <person name="Kavchok S."/>
            <person name="Keizer G."/>
            <person name="Linton E."/>
            <person name="Llaca V."/>
            <person name="Song R."/>
            <person name="Tanyolac B."/>
            <person name="Young S."/>
            <person name="Ho-Il K."/>
            <person name="Hahn J.H."/>
            <person name="Sangsakoo G."/>
            <person name="Vanavichit A."/>
            <person name="de Mattos Luiz.A.T."/>
            <person name="Zimmer P.D."/>
            <person name="Malone G."/>
            <person name="Dellagostin O."/>
            <person name="de Oliveira A.C."/>
            <person name="Bevan M."/>
            <person name="Bancroft I."/>
            <person name="Minx P."/>
            <person name="Cordum H."/>
            <person name="Wilson R."/>
            <person name="Cheng Z."/>
            <person name="Jin W."/>
            <person name="Jiang J."/>
            <person name="Leong S.A."/>
            <person name="Iwama H."/>
            <person name="Gojobori T."/>
            <person name="Itoh T."/>
            <person name="Niimura Y."/>
            <person name="Fujii Y."/>
            <person name="Habara T."/>
            <person name="Sakai H."/>
            <person name="Sato Y."/>
            <person name="Wilson G."/>
            <person name="Kumar K."/>
            <person name="McCouch S."/>
            <person name="Juretic N."/>
            <person name="Hoen D."/>
            <person name="Wright S."/>
            <person name="Bruskiewich R."/>
            <person name="Bureau T."/>
            <person name="Miyao A."/>
            <person name="Hirochika H."/>
            <person name="Nishikawa T."/>
            <person name="Kadowaki K."/>
            <person name="Sugiura M."/>
            <person name="Burr B."/>
            <person name="Sasaki T."/>
        </authorList>
    </citation>
    <scope>NUCLEOTIDE SEQUENCE [LARGE SCALE GENOMIC DNA]</scope>
    <source>
        <strain evidence="3">cv. Nipponbare</strain>
    </source>
</reference>
<reference evidence="2 3" key="2">
    <citation type="journal article" date="2013" name="Plant Cell Physiol.">
        <title>Rice Annotation Project Database (RAP-DB): an integrative and interactive database for rice genomics.</title>
        <authorList>
            <person name="Sakai H."/>
            <person name="Lee S.S."/>
            <person name="Tanaka T."/>
            <person name="Numa H."/>
            <person name="Kim J."/>
            <person name="Kawahara Y."/>
            <person name="Wakimoto H."/>
            <person name="Yang C.C."/>
            <person name="Iwamoto M."/>
            <person name="Abe T."/>
            <person name="Yamada Y."/>
            <person name="Muto A."/>
            <person name="Inokuchi H."/>
            <person name="Ikemura T."/>
            <person name="Matsumoto T."/>
            <person name="Sasaki T."/>
            <person name="Itoh T."/>
        </authorList>
    </citation>
    <scope>NUCLEOTIDE SEQUENCE [LARGE SCALE GENOMIC DNA]</scope>
    <source>
        <strain evidence="3">cv. Nipponbare</strain>
    </source>
</reference>
<dbReference type="AlphaFoldDB" id="A0A0P0VUZ6"/>
<dbReference type="GO" id="GO:0003676">
    <property type="term" value="F:nucleic acid binding"/>
    <property type="evidence" value="ECO:0007669"/>
    <property type="project" value="InterPro"/>
</dbReference>
<dbReference type="InParanoid" id="A0A0P0VUZ6"/>
<evidence type="ECO:0000313" key="3">
    <source>
        <dbReference type="Proteomes" id="UP000059680"/>
    </source>
</evidence>
<gene>
    <name evidence="2" type="ordered locus">Os03g0215600</name>
    <name evidence="2" type="ORF">OSNPB_030215600</name>
</gene>
<protein>
    <submittedName>
        <fullName evidence="2">Os03g0215600 protein</fullName>
    </submittedName>
</protein>
<feature type="non-terminal residue" evidence="2">
    <location>
        <position position="79"/>
    </location>
</feature>